<name>A0A319CY70_9EURO</name>
<organism evidence="1 2">
    <name type="scientific">Aspergillus ellipticus CBS 707.79</name>
    <dbReference type="NCBI Taxonomy" id="1448320"/>
    <lineage>
        <taxon>Eukaryota</taxon>
        <taxon>Fungi</taxon>
        <taxon>Dikarya</taxon>
        <taxon>Ascomycota</taxon>
        <taxon>Pezizomycotina</taxon>
        <taxon>Eurotiomycetes</taxon>
        <taxon>Eurotiomycetidae</taxon>
        <taxon>Eurotiales</taxon>
        <taxon>Aspergillaceae</taxon>
        <taxon>Aspergillus</taxon>
        <taxon>Aspergillus subgen. Circumdati</taxon>
    </lineage>
</organism>
<proteinExistence type="predicted"/>
<dbReference type="Proteomes" id="UP000247810">
    <property type="component" value="Unassembled WGS sequence"/>
</dbReference>
<protein>
    <submittedName>
        <fullName evidence="1">Uncharacterized protein</fullName>
    </submittedName>
</protein>
<evidence type="ECO:0000313" key="1">
    <source>
        <dbReference type="EMBL" id="PYH90176.1"/>
    </source>
</evidence>
<gene>
    <name evidence="1" type="ORF">BO71DRAFT_434095</name>
</gene>
<dbReference type="VEuPathDB" id="FungiDB:BO71DRAFT_434095"/>
<keyword evidence="2" id="KW-1185">Reference proteome</keyword>
<dbReference type="EMBL" id="KZ825994">
    <property type="protein sequence ID" value="PYH90176.1"/>
    <property type="molecule type" value="Genomic_DNA"/>
</dbReference>
<dbReference type="AlphaFoldDB" id="A0A319CY70"/>
<evidence type="ECO:0000313" key="2">
    <source>
        <dbReference type="Proteomes" id="UP000247810"/>
    </source>
</evidence>
<reference evidence="1 2" key="1">
    <citation type="submission" date="2018-02" db="EMBL/GenBank/DDBJ databases">
        <title>The genomes of Aspergillus section Nigri reveals drivers in fungal speciation.</title>
        <authorList>
            <consortium name="DOE Joint Genome Institute"/>
            <person name="Vesth T.C."/>
            <person name="Nybo J."/>
            <person name="Theobald S."/>
            <person name="Brandl J."/>
            <person name="Frisvad J.C."/>
            <person name="Nielsen K.F."/>
            <person name="Lyhne E.K."/>
            <person name="Kogle M.E."/>
            <person name="Kuo A."/>
            <person name="Riley R."/>
            <person name="Clum A."/>
            <person name="Nolan M."/>
            <person name="Lipzen A."/>
            <person name="Salamov A."/>
            <person name="Henrissat B."/>
            <person name="Wiebenga A."/>
            <person name="De vries R.P."/>
            <person name="Grigoriev I.V."/>
            <person name="Mortensen U.H."/>
            <person name="Andersen M.R."/>
            <person name="Baker S.E."/>
        </authorList>
    </citation>
    <scope>NUCLEOTIDE SEQUENCE [LARGE SCALE GENOMIC DNA]</scope>
    <source>
        <strain evidence="1 2">CBS 707.79</strain>
    </source>
</reference>
<accession>A0A319CY70</accession>
<sequence length="81" mass="9455">MWRLILGEEKGGLGDTVAGAFIPEPVLIVRYSITYIVRVRLDVEIYSEEQVFFYVLKNYLGYDLILGLPWLHHNNARFKPK</sequence>
<dbReference type="OrthoDB" id="4499277at2759"/>